<dbReference type="AlphaFoldDB" id="A0A2U2AHG1"/>
<accession>A0A2U2AHG1</accession>
<gene>
    <name evidence="2" type="ORF">DC083_02620</name>
</gene>
<dbReference type="RefSeq" id="WP_109188690.1">
    <property type="nucleotide sequence ID" value="NZ_BMYA01000001.1"/>
</dbReference>
<keyword evidence="2" id="KW-0479">Metal-binding</keyword>
<reference evidence="3" key="1">
    <citation type="submission" date="2018-05" db="EMBL/GenBank/DDBJ databases">
        <title>Ignatzschineria dubaiensis sp. nov., isolated from necrotic foot tissues of dromedaries (Camelus dromedarius) and associated maggots in Dubai, United Arab Emirates.</title>
        <authorList>
            <person name="Tsang C.C."/>
            <person name="Tang J.Y.M."/>
            <person name="Fong J.Y.H."/>
            <person name="Kinne J."/>
            <person name="Lee H.H."/>
            <person name="Joseph M."/>
            <person name="Jose S."/>
            <person name="Schuster R.K."/>
            <person name="Tang Y."/>
            <person name="Sivakumar S."/>
            <person name="Chen J.H.K."/>
            <person name="Teng J.L.L."/>
            <person name="Lau S.K.P."/>
            <person name="Wernery U."/>
            <person name="Woo P.C.Y."/>
        </authorList>
    </citation>
    <scope>NUCLEOTIDE SEQUENCE [LARGE SCALE GENOMIC DNA]</scope>
    <source>
        <strain evidence="3">KCTC 22644</strain>
    </source>
</reference>
<dbReference type="GO" id="GO:0008270">
    <property type="term" value="F:zinc ion binding"/>
    <property type="evidence" value="ECO:0007669"/>
    <property type="project" value="UniProtKB-KW"/>
</dbReference>
<keyword evidence="2" id="KW-0863">Zinc-finger</keyword>
<evidence type="ECO:0000259" key="1">
    <source>
        <dbReference type="Pfam" id="PF10276"/>
    </source>
</evidence>
<protein>
    <submittedName>
        <fullName evidence="2">Zinc-finger domain-containing protein</fullName>
    </submittedName>
</protein>
<keyword evidence="3" id="KW-1185">Reference proteome</keyword>
<comment type="caution">
    <text evidence="2">The sequence shown here is derived from an EMBL/GenBank/DDBJ whole genome shotgun (WGS) entry which is preliminary data.</text>
</comment>
<dbReference type="Gene3D" id="2.60.260.40">
    <property type="entry name" value="q5lls5 like domains"/>
    <property type="match status" value="1"/>
</dbReference>
<sequence>MALDKKQVELDDNALPICCPPLEVDAWGYHPRVYLSPDQEGKVKCPYCSTEYIVE</sequence>
<dbReference type="OrthoDB" id="9806844at2"/>
<feature type="domain" description="Zinc finger CHCC-type" evidence="1">
    <location>
        <begin position="30"/>
        <end position="52"/>
    </location>
</feature>
<dbReference type="EMBL" id="QEWQ01000001">
    <property type="protein sequence ID" value="PWD82092.1"/>
    <property type="molecule type" value="Genomic_DNA"/>
</dbReference>
<keyword evidence="2" id="KW-0862">Zinc</keyword>
<proteinExistence type="predicted"/>
<dbReference type="Proteomes" id="UP000245020">
    <property type="component" value="Unassembled WGS sequence"/>
</dbReference>
<evidence type="ECO:0000313" key="2">
    <source>
        <dbReference type="EMBL" id="PWD82092.1"/>
    </source>
</evidence>
<dbReference type="InterPro" id="IPR019401">
    <property type="entry name" value="Znf_CHCC"/>
</dbReference>
<name>A0A2U2AHG1_9GAMM</name>
<organism evidence="2 3">
    <name type="scientific">Ignatzschineria ureiclastica</name>
    <dbReference type="NCBI Taxonomy" id="472582"/>
    <lineage>
        <taxon>Bacteria</taxon>
        <taxon>Pseudomonadati</taxon>
        <taxon>Pseudomonadota</taxon>
        <taxon>Gammaproteobacteria</taxon>
        <taxon>Cardiobacteriales</taxon>
        <taxon>Ignatzschineriaceae</taxon>
        <taxon>Ignatzschineria</taxon>
    </lineage>
</organism>
<dbReference type="Pfam" id="PF10276">
    <property type="entry name" value="zf-CHCC"/>
    <property type="match status" value="1"/>
</dbReference>
<evidence type="ECO:0000313" key="3">
    <source>
        <dbReference type="Proteomes" id="UP000245020"/>
    </source>
</evidence>